<evidence type="ECO:0000256" key="3">
    <source>
        <dbReference type="ARBA" id="ARBA00022475"/>
    </source>
</evidence>
<accession>A0A211ZSC6</accession>
<dbReference type="InterPro" id="IPR041193">
    <property type="entry name" value="CysA_C"/>
</dbReference>
<evidence type="ECO:0000256" key="7">
    <source>
        <dbReference type="ARBA" id="ARBA00023136"/>
    </source>
</evidence>
<keyword evidence="7" id="KW-0472">Membrane</keyword>
<keyword evidence="3" id="KW-1003">Cell membrane</keyword>
<dbReference type="PANTHER" id="PTHR43875">
    <property type="entry name" value="MALTODEXTRIN IMPORT ATP-BINDING PROTEIN MSMX"/>
    <property type="match status" value="1"/>
</dbReference>
<dbReference type="AlphaFoldDB" id="A0A211ZSC6"/>
<evidence type="ECO:0000313" key="10">
    <source>
        <dbReference type="Proteomes" id="UP000196655"/>
    </source>
</evidence>
<dbReference type="GO" id="GO:0005524">
    <property type="term" value="F:ATP binding"/>
    <property type="evidence" value="ECO:0007669"/>
    <property type="project" value="UniProtKB-KW"/>
</dbReference>
<gene>
    <name evidence="9" type="ORF">BWR60_05670</name>
</gene>
<name>A0A211ZSC6_9PROT</name>
<dbReference type="InterPro" id="IPR008995">
    <property type="entry name" value="Mo/tungstate-bd_C_term_dom"/>
</dbReference>
<evidence type="ECO:0000259" key="8">
    <source>
        <dbReference type="PROSITE" id="PS50893"/>
    </source>
</evidence>
<dbReference type="PANTHER" id="PTHR43875:SF15">
    <property type="entry name" value="TREHALOSE IMPORT ATP-BINDING PROTEIN SUGC"/>
    <property type="match status" value="1"/>
</dbReference>
<dbReference type="EMBL" id="NHON01000007">
    <property type="protein sequence ID" value="OWJ68160.1"/>
    <property type="molecule type" value="Genomic_DNA"/>
</dbReference>
<dbReference type="GO" id="GO:0016887">
    <property type="term" value="F:ATP hydrolysis activity"/>
    <property type="evidence" value="ECO:0007669"/>
    <property type="project" value="InterPro"/>
</dbReference>
<dbReference type="STRING" id="1122125.GCA_000423185_01941"/>
<dbReference type="InterPro" id="IPR047641">
    <property type="entry name" value="ABC_transpr_MalK/UgpC-like"/>
</dbReference>
<dbReference type="FunFam" id="3.40.50.300:FF:000042">
    <property type="entry name" value="Maltose/maltodextrin ABC transporter, ATP-binding protein"/>
    <property type="match status" value="1"/>
</dbReference>
<keyword evidence="2" id="KW-0813">Transport</keyword>
<dbReference type="SMART" id="SM00382">
    <property type="entry name" value="AAA"/>
    <property type="match status" value="1"/>
</dbReference>
<keyword evidence="10" id="KW-1185">Reference proteome</keyword>
<dbReference type="InterPro" id="IPR027417">
    <property type="entry name" value="P-loop_NTPase"/>
</dbReference>
<reference evidence="10" key="1">
    <citation type="submission" date="2017-05" db="EMBL/GenBank/DDBJ databases">
        <authorList>
            <person name="Macchi M."/>
            <person name="Festa S."/>
            <person name="Coppotelli B.M."/>
            <person name="Morelli I.S."/>
        </authorList>
    </citation>
    <scope>NUCLEOTIDE SEQUENCE [LARGE SCALE GENOMIC DNA]</scope>
    <source>
        <strain evidence="10">I</strain>
    </source>
</reference>
<keyword evidence="4" id="KW-0547">Nucleotide-binding</keyword>
<evidence type="ECO:0000256" key="6">
    <source>
        <dbReference type="ARBA" id="ARBA00022967"/>
    </source>
</evidence>
<proteinExistence type="inferred from homology"/>
<comment type="caution">
    <text evidence="9">The sequence shown here is derived from an EMBL/GenBank/DDBJ whole genome shotgun (WGS) entry which is preliminary data.</text>
</comment>
<evidence type="ECO:0000256" key="4">
    <source>
        <dbReference type="ARBA" id="ARBA00022741"/>
    </source>
</evidence>
<comment type="similarity">
    <text evidence="1">Belongs to the ABC transporter superfamily.</text>
</comment>
<dbReference type="InterPro" id="IPR003593">
    <property type="entry name" value="AAA+_ATPase"/>
</dbReference>
<keyword evidence="5 9" id="KW-0067">ATP-binding</keyword>
<dbReference type="RefSeq" id="WP_088150037.1">
    <property type="nucleotide sequence ID" value="NZ_NHON01000007.1"/>
</dbReference>
<dbReference type="SUPFAM" id="SSF52540">
    <property type="entry name" value="P-loop containing nucleoside triphosphate hydrolases"/>
    <property type="match status" value="1"/>
</dbReference>
<dbReference type="PROSITE" id="PS50893">
    <property type="entry name" value="ABC_TRANSPORTER_2"/>
    <property type="match status" value="1"/>
</dbReference>
<dbReference type="SUPFAM" id="SSF50331">
    <property type="entry name" value="MOP-like"/>
    <property type="match status" value="1"/>
</dbReference>
<evidence type="ECO:0000313" key="9">
    <source>
        <dbReference type="EMBL" id="OWJ68160.1"/>
    </source>
</evidence>
<evidence type="ECO:0000256" key="1">
    <source>
        <dbReference type="ARBA" id="ARBA00005417"/>
    </source>
</evidence>
<dbReference type="GO" id="GO:0140359">
    <property type="term" value="F:ABC-type transporter activity"/>
    <property type="evidence" value="ECO:0007669"/>
    <property type="project" value="UniProtKB-ARBA"/>
</dbReference>
<dbReference type="GO" id="GO:0055052">
    <property type="term" value="C:ATP-binding cassette (ABC) transporter complex, substrate-binding subunit-containing"/>
    <property type="evidence" value="ECO:0007669"/>
    <property type="project" value="TreeGrafter"/>
</dbReference>
<dbReference type="OrthoDB" id="9802264at2"/>
<keyword evidence="6" id="KW-1278">Translocase</keyword>
<evidence type="ECO:0000256" key="5">
    <source>
        <dbReference type="ARBA" id="ARBA00022840"/>
    </source>
</evidence>
<dbReference type="InterPro" id="IPR003439">
    <property type="entry name" value="ABC_transporter-like_ATP-bd"/>
</dbReference>
<feature type="domain" description="ABC transporter" evidence="8">
    <location>
        <begin position="4"/>
        <end position="234"/>
    </location>
</feature>
<dbReference type="Gene3D" id="3.40.50.300">
    <property type="entry name" value="P-loop containing nucleotide triphosphate hydrolases"/>
    <property type="match status" value="1"/>
</dbReference>
<organism evidence="9 10">
    <name type="scientific">Inquilinus limosus</name>
    <dbReference type="NCBI Taxonomy" id="171674"/>
    <lineage>
        <taxon>Bacteria</taxon>
        <taxon>Pseudomonadati</taxon>
        <taxon>Pseudomonadota</taxon>
        <taxon>Alphaproteobacteria</taxon>
        <taxon>Rhodospirillales</taxon>
        <taxon>Rhodospirillaceae</taxon>
        <taxon>Inquilinus</taxon>
    </lineage>
</organism>
<dbReference type="Pfam" id="PF00005">
    <property type="entry name" value="ABC_tran"/>
    <property type="match status" value="1"/>
</dbReference>
<dbReference type="Proteomes" id="UP000196655">
    <property type="component" value="Unassembled WGS sequence"/>
</dbReference>
<dbReference type="Gene3D" id="2.40.50.100">
    <property type="match status" value="1"/>
</dbReference>
<protein>
    <submittedName>
        <fullName evidence="9">ABC transporter ATP-binding protein</fullName>
    </submittedName>
</protein>
<evidence type="ECO:0000256" key="2">
    <source>
        <dbReference type="ARBA" id="ARBA00022448"/>
    </source>
</evidence>
<sequence>MAFLDIAGLGKSFGKAQILDGLDLQVEKGEFVVVFGPSGAGKTVLLRLIAGILQPEAGDIRIGGASILGQGPEQRDVGMAFQNFALYPHLPAFENIASPLRARRIGEAEIKKRVQEVAELLRIGHVLDHLPKQLSNGQKQRTALARSLVCSPSVLLLDDPLRNVDAKIRYEMRQELPRLLRAVGATVLYVTQDYKEAMALGDRVGVLLDGRFRQVDTPAGIYGKPQDTRIARLFGDPPINLIETAAQDGRIRIAGTEFPAPATVPAGKPCLVGLRPEDVEVRFEPADDAVPVDLEAVTPLNVRTVMLLRAADGTEILASRPEDQSDDLGRGRRRAWARPDLARALCFDRETGARLPAATA</sequence>
<dbReference type="Pfam" id="PF17850">
    <property type="entry name" value="CysA_C_terminal"/>
    <property type="match status" value="1"/>
</dbReference>